<sequence>MLTRSRSLVMGLGIVLSLIFAGSMYVGSWTAFSFGLASAILCTIGFTALASRNEAQMSLALEQLIENGELKDSNVAKEVLGESFSDLGNLLSETRFMSQFHKNALRELGYPALVCDKDGLIVFVSVPLCTLLNKSEQDVIGQKVDKAIYNKESGALSEVVLQTGKGVEKIATLDLWDGRNITVHLYMNPIHDDNGAVIGVTSSFVDITESVASKQQVEAQSASMKRAGEQLSGLAEHVASATELLSASADDQAHGAQKQRSQTTSVAAAMEQMTGTVLAVAQNASATSEAADQAKDSATEGAAMVSRAVDAIIEVSESAEQLGEDIGELNGQAGEIGRIIGVINDIADQTNLLALNAAIEAARAGEAGRGFAVVADEVRKLAEKTVAATKEVEEAIRAIQRGSSHAMESMQQTEKQVSQSTELSNQAGEVIHQIMANITDMVDRVTQIATAAEQQSSAAEEINRSIDEIAEIASEADEAAGQAADATRELAGLAQELLGVSKGFLENGETRLRESDAQMKGILLKLTQGFVLKAYGQSVYDSMQDELGGPTFLPAESYPDQVLMQMAEVVSSLKGISKRTFFLDLGKYTLGKFHEMYPRQFKNESLKEFYMRMNDIHAQLTKDQPGIKPPRFTFEDKGDELFMNYHSNRGLFDYFEGILLGAADFKKERVTIRVKPFDATSARAEITFHGKA</sequence>
<dbReference type="SUPFAM" id="SSF55785">
    <property type="entry name" value="PYP-like sensor domain (PAS domain)"/>
    <property type="match status" value="1"/>
</dbReference>
<dbReference type="FunFam" id="1.10.287.950:FF:000001">
    <property type="entry name" value="Methyl-accepting chemotaxis sensory transducer"/>
    <property type="match status" value="1"/>
</dbReference>
<dbReference type="Proteomes" id="UP000219215">
    <property type="component" value="Chromosome DPRO"/>
</dbReference>
<dbReference type="SMART" id="SM00091">
    <property type="entry name" value="PAS"/>
    <property type="match status" value="1"/>
</dbReference>
<dbReference type="Pfam" id="PF00015">
    <property type="entry name" value="MCPsignal"/>
    <property type="match status" value="1"/>
</dbReference>
<keyword evidence="6" id="KW-0472">Membrane</keyword>
<dbReference type="GO" id="GO:0007165">
    <property type="term" value="P:signal transduction"/>
    <property type="evidence" value="ECO:0007669"/>
    <property type="project" value="UniProtKB-KW"/>
</dbReference>
<evidence type="ECO:0000256" key="2">
    <source>
        <dbReference type="ARBA" id="ARBA00023224"/>
    </source>
</evidence>
<dbReference type="InterPro" id="IPR035965">
    <property type="entry name" value="PAS-like_dom_sf"/>
</dbReference>
<dbReference type="NCBIfam" id="TIGR00229">
    <property type="entry name" value="sensory_box"/>
    <property type="match status" value="1"/>
</dbReference>
<dbReference type="Gene3D" id="3.30.450.20">
    <property type="entry name" value="PAS domain"/>
    <property type="match status" value="1"/>
</dbReference>
<protein>
    <submittedName>
        <fullName evidence="9">Chemotaxis sensory transducer</fullName>
    </submittedName>
</protein>
<dbReference type="Pfam" id="PF13426">
    <property type="entry name" value="PAS_9"/>
    <property type="match status" value="1"/>
</dbReference>
<dbReference type="EMBL" id="LT907975">
    <property type="protein sequence ID" value="SOB57806.1"/>
    <property type="molecule type" value="Genomic_DNA"/>
</dbReference>
<dbReference type="GO" id="GO:0020037">
    <property type="term" value="F:heme binding"/>
    <property type="evidence" value="ECO:0007669"/>
    <property type="project" value="InterPro"/>
</dbReference>
<dbReference type="PANTHER" id="PTHR32089">
    <property type="entry name" value="METHYL-ACCEPTING CHEMOTAXIS PROTEIN MCPB"/>
    <property type="match status" value="1"/>
</dbReference>
<dbReference type="OrthoDB" id="9816383at2"/>
<evidence type="ECO:0000256" key="6">
    <source>
        <dbReference type="SAM" id="Phobius"/>
    </source>
</evidence>
<dbReference type="SMART" id="SM00283">
    <property type="entry name" value="MA"/>
    <property type="match status" value="1"/>
</dbReference>
<dbReference type="PROSITE" id="PS50111">
    <property type="entry name" value="CHEMOTAXIS_TRANSDUC_2"/>
    <property type="match status" value="1"/>
</dbReference>
<evidence type="ECO:0000259" key="7">
    <source>
        <dbReference type="PROSITE" id="PS50111"/>
    </source>
</evidence>
<dbReference type="Pfam" id="PF07700">
    <property type="entry name" value="HNOB"/>
    <property type="match status" value="1"/>
</dbReference>
<evidence type="ECO:0000313" key="10">
    <source>
        <dbReference type="Proteomes" id="UP000219215"/>
    </source>
</evidence>
<comment type="subcellular location">
    <subcellularLocation>
        <location evidence="1">Membrane</location>
    </subcellularLocation>
</comment>
<evidence type="ECO:0000259" key="8">
    <source>
        <dbReference type="PROSITE" id="PS50113"/>
    </source>
</evidence>
<organism evidence="9 10">
    <name type="scientific">Pseudodesulfovibrio profundus</name>
    <dbReference type="NCBI Taxonomy" id="57320"/>
    <lineage>
        <taxon>Bacteria</taxon>
        <taxon>Pseudomonadati</taxon>
        <taxon>Thermodesulfobacteriota</taxon>
        <taxon>Desulfovibrionia</taxon>
        <taxon>Desulfovibrionales</taxon>
        <taxon>Desulfovibrionaceae</taxon>
    </lineage>
</organism>
<dbReference type="GO" id="GO:0016020">
    <property type="term" value="C:membrane"/>
    <property type="evidence" value="ECO:0007669"/>
    <property type="project" value="UniProtKB-SubCell"/>
</dbReference>
<keyword evidence="6" id="KW-0812">Transmembrane</keyword>
<feature type="domain" description="Methyl-accepting transducer" evidence="7">
    <location>
        <begin position="234"/>
        <end position="470"/>
    </location>
</feature>
<dbReference type="SUPFAM" id="SSF111126">
    <property type="entry name" value="Ligand-binding domain in the NO signalling and Golgi transport"/>
    <property type="match status" value="1"/>
</dbReference>
<evidence type="ECO:0000256" key="3">
    <source>
        <dbReference type="ARBA" id="ARBA00029447"/>
    </source>
</evidence>
<feature type="transmembrane region" description="Helical" evidence="6">
    <location>
        <begin position="7"/>
        <end position="26"/>
    </location>
</feature>
<dbReference type="GO" id="GO:0006935">
    <property type="term" value="P:chemotaxis"/>
    <property type="evidence" value="ECO:0007669"/>
    <property type="project" value="UniProtKB-ARBA"/>
</dbReference>
<keyword evidence="6" id="KW-1133">Transmembrane helix</keyword>
<dbReference type="Gene3D" id="3.90.1520.10">
    <property type="entry name" value="H-NOX domain"/>
    <property type="match status" value="1"/>
</dbReference>
<gene>
    <name evidence="9" type="ORF">DPRO_0915</name>
</gene>
<dbReference type="CDD" id="cd00130">
    <property type="entry name" value="PAS"/>
    <property type="match status" value="1"/>
</dbReference>
<dbReference type="Gene3D" id="1.10.287.950">
    <property type="entry name" value="Methyl-accepting chemotaxis protein"/>
    <property type="match status" value="1"/>
</dbReference>
<keyword evidence="2 4" id="KW-0807">Transducer</keyword>
<dbReference type="InterPro" id="IPR000014">
    <property type="entry name" value="PAS"/>
</dbReference>
<feature type="domain" description="PAC" evidence="8">
    <location>
        <begin position="165"/>
        <end position="219"/>
    </location>
</feature>
<evidence type="ECO:0000256" key="5">
    <source>
        <dbReference type="SAM" id="Coils"/>
    </source>
</evidence>
<feature type="coiled-coil region" evidence="5">
    <location>
        <begin position="469"/>
        <end position="496"/>
    </location>
</feature>
<keyword evidence="5" id="KW-0175">Coiled coil</keyword>
<evidence type="ECO:0000256" key="1">
    <source>
        <dbReference type="ARBA" id="ARBA00004370"/>
    </source>
</evidence>
<dbReference type="InterPro" id="IPR000700">
    <property type="entry name" value="PAS-assoc_C"/>
</dbReference>
<dbReference type="InterPro" id="IPR011644">
    <property type="entry name" value="Heme_NO-bd"/>
</dbReference>
<dbReference type="PROSITE" id="PS50113">
    <property type="entry name" value="PAC"/>
    <property type="match status" value="1"/>
</dbReference>
<comment type="similarity">
    <text evidence="3">Belongs to the methyl-accepting chemotaxis (MCP) protein family.</text>
</comment>
<evidence type="ECO:0000256" key="4">
    <source>
        <dbReference type="PROSITE-ProRule" id="PRU00284"/>
    </source>
</evidence>
<dbReference type="InterPro" id="IPR024096">
    <property type="entry name" value="NO_sig/Golgi_transp_ligand-bd"/>
</dbReference>
<reference evidence="10" key="1">
    <citation type="submission" date="2017-09" db="EMBL/GenBank/DDBJ databases">
        <authorList>
            <person name="Regsiter A."/>
            <person name="William W."/>
        </authorList>
    </citation>
    <scope>NUCLEOTIDE SEQUENCE [LARGE SCALE GENOMIC DNA]</scope>
    <source>
        <strain evidence="10">500-1</strain>
    </source>
</reference>
<dbReference type="SUPFAM" id="SSF58104">
    <property type="entry name" value="Methyl-accepting chemotaxis protein (MCP) signaling domain"/>
    <property type="match status" value="1"/>
</dbReference>
<evidence type="ECO:0000313" key="9">
    <source>
        <dbReference type="EMBL" id="SOB57806.1"/>
    </source>
</evidence>
<keyword evidence="10" id="KW-1185">Reference proteome</keyword>
<dbReference type="PANTHER" id="PTHR32089:SF112">
    <property type="entry name" value="LYSOZYME-LIKE PROTEIN-RELATED"/>
    <property type="match status" value="1"/>
</dbReference>
<proteinExistence type="inferred from homology"/>
<name>A0A2C8F601_9BACT</name>
<dbReference type="KEGG" id="pprf:DPRO_0915"/>
<dbReference type="AlphaFoldDB" id="A0A2C8F601"/>
<dbReference type="InterPro" id="IPR038158">
    <property type="entry name" value="H-NOX_domain_sf"/>
</dbReference>
<dbReference type="CDD" id="cd11386">
    <property type="entry name" value="MCP_signal"/>
    <property type="match status" value="1"/>
</dbReference>
<dbReference type="InterPro" id="IPR004089">
    <property type="entry name" value="MCPsignal_dom"/>
</dbReference>
<accession>A0A2C8F601</accession>